<name>A0ABW1KRP5_9ACTN</name>
<dbReference type="RefSeq" id="WP_377433722.1">
    <property type="nucleotide sequence ID" value="NZ_JBHSPR010000089.1"/>
</dbReference>
<proteinExistence type="predicted"/>
<feature type="region of interest" description="Disordered" evidence="1">
    <location>
        <begin position="88"/>
        <end position="111"/>
    </location>
</feature>
<sequence length="111" mass="12698">MEFLVRQLNRMPADEESRRLREELRPKERRVAQELREAGILRRLWRVPGTQHAIGLYEADDATALHDALSSLPMFPWLEIEIQPLAVHPQERKTPPVAPTAPTTGSATDRP</sequence>
<evidence type="ECO:0000259" key="2">
    <source>
        <dbReference type="Pfam" id="PF02426"/>
    </source>
</evidence>
<comment type="caution">
    <text evidence="3">The sequence shown here is derived from an EMBL/GenBank/DDBJ whole genome shotgun (WGS) entry which is preliminary data.</text>
</comment>
<dbReference type="InterPro" id="IPR011008">
    <property type="entry name" value="Dimeric_a/b-barrel"/>
</dbReference>
<accession>A0ABW1KRP5</accession>
<dbReference type="Pfam" id="PF02426">
    <property type="entry name" value="MIase"/>
    <property type="match status" value="1"/>
</dbReference>
<dbReference type="InterPro" id="IPR026029">
    <property type="entry name" value="MLI_dom"/>
</dbReference>
<dbReference type="Proteomes" id="UP001596203">
    <property type="component" value="Unassembled WGS sequence"/>
</dbReference>
<evidence type="ECO:0000256" key="1">
    <source>
        <dbReference type="SAM" id="MobiDB-lite"/>
    </source>
</evidence>
<feature type="domain" description="Muconolactone isomerase" evidence="2">
    <location>
        <begin position="1"/>
        <end position="90"/>
    </location>
</feature>
<organism evidence="3 4">
    <name type="scientific">Plantactinospora solaniradicis</name>
    <dbReference type="NCBI Taxonomy" id="1723736"/>
    <lineage>
        <taxon>Bacteria</taxon>
        <taxon>Bacillati</taxon>
        <taxon>Actinomycetota</taxon>
        <taxon>Actinomycetes</taxon>
        <taxon>Micromonosporales</taxon>
        <taxon>Micromonosporaceae</taxon>
        <taxon>Plantactinospora</taxon>
    </lineage>
</organism>
<evidence type="ECO:0000313" key="4">
    <source>
        <dbReference type="Proteomes" id="UP001596203"/>
    </source>
</evidence>
<reference evidence="4" key="1">
    <citation type="journal article" date="2019" name="Int. J. Syst. Evol. Microbiol.">
        <title>The Global Catalogue of Microorganisms (GCM) 10K type strain sequencing project: providing services to taxonomists for standard genome sequencing and annotation.</title>
        <authorList>
            <consortium name="The Broad Institute Genomics Platform"/>
            <consortium name="The Broad Institute Genome Sequencing Center for Infectious Disease"/>
            <person name="Wu L."/>
            <person name="Ma J."/>
        </authorList>
    </citation>
    <scope>NUCLEOTIDE SEQUENCE [LARGE SCALE GENOMIC DNA]</scope>
    <source>
        <strain evidence="4">ZS-35-S2</strain>
    </source>
</reference>
<keyword evidence="4" id="KW-1185">Reference proteome</keyword>
<gene>
    <name evidence="3" type="ORF">ACFP2T_45670</name>
</gene>
<evidence type="ECO:0000313" key="3">
    <source>
        <dbReference type="EMBL" id="MFC6023433.1"/>
    </source>
</evidence>
<dbReference type="EMBL" id="JBHSPR010000089">
    <property type="protein sequence ID" value="MFC6023433.1"/>
    <property type="molecule type" value="Genomic_DNA"/>
</dbReference>
<protein>
    <submittedName>
        <fullName evidence="3">Muconolactone Delta-isomerase</fullName>
    </submittedName>
</protein>
<dbReference type="Gene3D" id="3.30.70.1060">
    <property type="entry name" value="Dimeric alpha+beta barrel"/>
    <property type="match status" value="1"/>
</dbReference>
<dbReference type="SUPFAM" id="SSF54909">
    <property type="entry name" value="Dimeric alpha+beta barrel"/>
    <property type="match status" value="1"/>
</dbReference>